<dbReference type="InterPro" id="IPR032675">
    <property type="entry name" value="LRR_dom_sf"/>
</dbReference>
<dbReference type="SMART" id="SM00256">
    <property type="entry name" value="FBOX"/>
    <property type="match status" value="1"/>
</dbReference>
<gene>
    <name evidence="2" type="ORF">Cgig2_023706</name>
</gene>
<sequence length="658" mass="70036">MSLEGGGGRISLESVAFIAKIHWEDELYHGRSFYPNSVAHVDVYGPPRKRSRISAPFVLWGNESEQKRGSPIDVLPDECLFEILRRLPAQERSTGACVSKHWLTLLSSIRRAELCHNEIGMISEDKQDGGLTRSLEGKKATDIRLAAIAVKMARRGGLEKLSIRGSNPARGITSFGLSAVARGCPSLKSLSLWSVSSVGDEGLIEIANECSMLERLDLCQCPLISNKGLIAIAEKCPNLATLSIESCPNIGNDCIQAIAQGCPKLESISIKDCPVVGDQGIASLLSSPSSILSKVKLQRLNISDFSLAVIGHYGKSLTSLTLSNLRNVSEKGFWVMGKAEGLSSLASLSIASCTGLTDLSLEAIAKGCSTLKQISIRNCSLVSDNGLLAFSKAAESLESLHLEDCNWVTLSGVICALSNLSSKLRSLSLVKCMSLKDLPFQGNPETQCTSLRSLSIKNCPGFGGSSLAILGKMCPSLKQIDLSGLYGMTDEGILSLLENCLSGLVKVNLSGCINISDESIQAIARLHGETLKVLNLDGCRKITDMSLSAIANSCPLLHDLDVSNCGVTDSGIASLSCSEELNLQILSISGFTRSLFRGFKSPAEGKALLTAISPPLSVYNQLILFYGLLLHVLCGDGVGLVVMGFGNGGGHETLIFCH</sequence>
<comment type="caution">
    <text evidence="2">The sequence shown here is derived from an EMBL/GenBank/DDBJ whole genome shotgun (WGS) entry which is preliminary data.</text>
</comment>
<name>A0A9Q1QJ77_9CARY</name>
<dbReference type="GO" id="GO:0031146">
    <property type="term" value="P:SCF-dependent proteasomal ubiquitin-dependent protein catabolic process"/>
    <property type="evidence" value="ECO:0007669"/>
    <property type="project" value="TreeGrafter"/>
</dbReference>
<dbReference type="InterPro" id="IPR001810">
    <property type="entry name" value="F-box_dom"/>
</dbReference>
<dbReference type="InterPro" id="IPR036047">
    <property type="entry name" value="F-box-like_dom_sf"/>
</dbReference>
<dbReference type="OrthoDB" id="550575at2759"/>
<dbReference type="Gene3D" id="1.20.1280.50">
    <property type="match status" value="1"/>
</dbReference>
<organism evidence="2 3">
    <name type="scientific">Carnegiea gigantea</name>
    <dbReference type="NCBI Taxonomy" id="171969"/>
    <lineage>
        <taxon>Eukaryota</taxon>
        <taxon>Viridiplantae</taxon>
        <taxon>Streptophyta</taxon>
        <taxon>Embryophyta</taxon>
        <taxon>Tracheophyta</taxon>
        <taxon>Spermatophyta</taxon>
        <taxon>Magnoliopsida</taxon>
        <taxon>eudicotyledons</taxon>
        <taxon>Gunneridae</taxon>
        <taxon>Pentapetalae</taxon>
        <taxon>Caryophyllales</taxon>
        <taxon>Cactineae</taxon>
        <taxon>Cactaceae</taxon>
        <taxon>Cactoideae</taxon>
        <taxon>Echinocereeae</taxon>
        <taxon>Carnegiea</taxon>
    </lineage>
</organism>
<dbReference type="EMBL" id="JAKOGI010000092">
    <property type="protein sequence ID" value="KAJ8444643.1"/>
    <property type="molecule type" value="Genomic_DNA"/>
</dbReference>
<dbReference type="Gene3D" id="3.80.10.10">
    <property type="entry name" value="Ribonuclease Inhibitor"/>
    <property type="match status" value="3"/>
</dbReference>
<feature type="domain" description="F-box" evidence="1">
    <location>
        <begin position="75"/>
        <end position="118"/>
    </location>
</feature>
<evidence type="ECO:0000313" key="2">
    <source>
        <dbReference type="EMBL" id="KAJ8444643.1"/>
    </source>
</evidence>
<dbReference type="FunFam" id="3.80.10.10:FF:000473">
    <property type="entry name" value="EIN3-binding F-box protein 1"/>
    <property type="match status" value="1"/>
</dbReference>
<dbReference type="InterPro" id="IPR057207">
    <property type="entry name" value="FBXL15_LRR"/>
</dbReference>
<dbReference type="SUPFAM" id="SSF52047">
    <property type="entry name" value="RNI-like"/>
    <property type="match status" value="2"/>
</dbReference>
<evidence type="ECO:0000313" key="3">
    <source>
        <dbReference type="Proteomes" id="UP001153076"/>
    </source>
</evidence>
<protein>
    <recommendedName>
        <fullName evidence="1">F-box domain-containing protein</fullName>
    </recommendedName>
</protein>
<dbReference type="Pfam" id="PF00646">
    <property type="entry name" value="F-box"/>
    <property type="match status" value="1"/>
</dbReference>
<proteinExistence type="predicted"/>
<dbReference type="PANTHER" id="PTHR13318">
    <property type="entry name" value="PARTNER OF PAIRED, ISOFORM B-RELATED"/>
    <property type="match status" value="1"/>
</dbReference>
<reference evidence="2" key="1">
    <citation type="submission" date="2022-04" db="EMBL/GenBank/DDBJ databases">
        <title>Carnegiea gigantea Genome sequencing and assembly v2.</title>
        <authorList>
            <person name="Copetti D."/>
            <person name="Sanderson M.J."/>
            <person name="Burquez A."/>
            <person name="Wojciechowski M.F."/>
        </authorList>
    </citation>
    <scope>NUCLEOTIDE SEQUENCE</scope>
    <source>
        <strain evidence="2">SGP5-SGP5p</strain>
        <tissue evidence="2">Aerial part</tissue>
    </source>
</reference>
<dbReference type="SMART" id="SM00367">
    <property type="entry name" value="LRR_CC"/>
    <property type="match status" value="13"/>
</dbReference>
<dbReference type="AlphaFoldDB" id="A0A9Q1QJ77"/>
<dbReference type="Proteomes" id="UP001153076">
    <property type="component" value="Unassembled WGS sequence"/>
</dbReference>
<dbReference type="FunFam" id="3.80.10.10:FF:000451">
    <property type="entry name" value="EIN3-binding F-box protein 1"/>
    <property type="match status" value="1"/>
</dbReference>
<evidence type="ECO:0000259" key="1">
    <source>
        <dbReference type="SMART" id="SM00256"/>
    </source>
</evidence>
<accession>A0A9Q1QJ77</accession>
<dbReference type="InterPro" id="IPR006553">
    <property type="entry name" value="Leu-rich_rpt_Cys-con_subtyp"/>
</dbReference>
<keyword evidence="3" id="KW-1185">Reference proteome</keyword>
<dbReference type="SUPFAM" id="SSF81383">
    <property type="entry name" value="F-box domain"/>
    <property type="match status" value="1"/>
</dbReference>
<dbReference type="GO" id="GO:0019005">
    <property type="term" value="C:SCF ubiquitin ligase complex"/>
    <property type="evidence" value="ECO:0007669"/>
    <property type="project" value="TreeGrafter"/>
</dbReference>
<dbReference type="Pfam" id="PF25372">
    <property type="entry name" value="DUF7885"/>
    <property type="match status" value="2"/>
</dbReference>